<name>A0A0C3EUG8_PILCF</name>
<organism evidence="1 3">
    <name type="scientific">Piloderma croceum (strain F 1598)</name>
    <dbReference type="NCBI Taxonomy" id="765440"/>
    <lineage>
        <taxon>Eukaryota</taxon>
        <taxon>Fungi</taxon>
        <taxon>Dikarya</taxon>
        <taxon>Basidiomycota</taxon>
        <taxon>Agaricomycotina</taxon>
        <taxon>Agaricomycetes</taxon>
        <taxon>Agaricomycetidae</taxon>
        <taxon>Atheliales</taxon>
        <taxon>Atheliaceae</taxon>
        <taxon>Piloderma</taxon>
    </lineage>
</organism>
<protein>
    <submittedName>
        <fullName evidence="1">Uncharacterized protein</fullName>
    </submittedName>
</protein>
<dbReference type="HOGENOM" id="CLU_2278504_0_0_1"/>
<dbReference type="AlphaFoldDB" id="A0A0C3EUG8"/>
<evidence type="ECO:0000313" key="3">
    <source>
        <dbReference type="Proteomes" id="UP000054166"/>
    </source>
</evidence>
<reference evidence="3" key="2">
    <citation type="submission" date="2015-01" db="EMBL/GenBank/DDBJ databases">
        <title>Evolutionary Origins and Diversification of the Mycorrhizal Mutualists.</title>
        <authorList>
            <consortium name="DOE Joint Genome Institute"/>
            <consortium name="Mycorrhizal Genomics Consortium"/>
            <person name="Kohler A."/>
            <person name="Kuo A."/>
            <person name="Nagy L.G."/>
            <person name="Floudas D."/>
            <person name="Copeland A."/>
            <person name="Barry K.W."/>
            <person name="Cichocki N."/>
            <person name="Veneault-Fourrey C."/>
            <person name="LaButti K."/>
            <person name="Lindquist E.A."/>
            <person name="Lipzen A."/>
            <person name="Lundell T."/>
            <person name="Morin E."/>
            <person name="Murat C."/>
            <person name="Riley R."/>
            <person name="Ohm R."/>
            <person name="Sun H."/>
            <person name="Tunlid A."/>
            <person name="Henrissat B."/>
            <person name="Grigoriev I.V."/>
            <person name="Hibbett D.S."/>
            <person name="Martin F."/>
        </authorList>
    </citation>
    <scope>NUCLEOTIDE SEQUENCE [LARGE SCALE GENOMIC DNA]</scope>
    <source>
        <strain evidence="2 3">F 1598</strain>
    </source>
</reference>
<dbReference type="EMBL" id="KN832996">
    <property type="protein sequence ID" value="KIM81985.1"/>
    <property type="molecule type" value="Genomic_DNA"/>
</dbReference>
<dbReference type="Proteomes" id="UP000054166">
    <property type="component" value="Unassembled WGS sequence"/>
</dbReference>
<keyword evidence="3" id="KW-1185">Reference proteome</keyword>
<reference evidence="1 3" key="1">
    <citation type="submission" date="2014-04" db="EMBL/GenBank/DDBJ databases">
        <authorList>
            <consortium name="DOE Joint Genome Institute"/>
            <person name="Kuo A."/>
            <person name="Tarkka M."/>
            <person name="Buscot F."/>
            <person name="Kohler A."/>
            <person name="Nagy L.G."/>
            <person name="Floudas D."/>
            <person name="Copeland A."/>
            <person name="Barry K.W."/>
            <person name="Cichocki N."/>
            <person name="Veneault-Fourrey C."/>
            <person name="LaButti K."/>
            <person name="Lindquist E.A."/>
            <person name="Lipzen A."/>
            <person name="Lundell T."/>
            <person name="Morin E."/>
            <person name="Murat C."/>
            <person name="Sun H."/>
            <person name="Tunlid A."/>
            <person name="Henrissat B."/>
            <person name="Grigoriev I.V."/>
            <person name="Hibbett D.S."/>
            <person name="Martin F."/>
            <person name="Nordberg H.P."/>
            <person name="Cantor M.N."/>
            <person name="Hua S.X."/>
        </authorList>
    </citation>
    <scope>NUCLEOTIDE SEQUENCE [LARGE SCALE GENOMIC DNA]</scope>
    <source>
        <strain evidence="1 3">F 1598</strain>
    </source>
</reference>
<dbReference type="OrthoDB" id="3267144at2759"/>
<gene>
    <name evidence="2" type="ORF">PILCRDRAFT_480980</name>
    <name evidence="1" type="ORF">PILCRDRAFT_751089</name>
</gene>
<proteinExistence type="predicted"/>
<reference evidence="1" key="3">
    <citation type="submission" date="2015-02" db="EMBL/GenBank/DDBJ databases">
        <title>Evolutionary Origins and Diversification of the Mycorrhizal Mutualists.</title>
        <authorList>
            <consortium name="DOE Joint Genome Institute"/>
            <consortium name="Mycorrhizal Genomics Consortium"/>
            <person name="Kohler A."/>
            <person name="Kuo A."/>
            <person name="Nagy L.G."/>
            <person name="Floudas D."/>
            <person name="Copeland A."/>
            <person name="Barry K.W."/>
            <person name="Cichocki N."/>
            <person name="Veneault-Fourrey C."/>
            <person name="LaButti K."/>
            <person name="Lindquist E.A."/>
            <person name="Lipzen A."/>
            <person name="Lundell T."/>
            <person name="Morin E."/>
            <person name="Murat C."/>
            <person name="Riley R."/>
            <person name="Ohm R."/>
            <person name="Sun H."/>
            <person name="Tunlid A."/>
            <person name="Henrissat B."/>
            <person name="Grigoriev I.V."/>
            <person name="Hibbett D.S."/>
            <person name="Martin F."/>
        </authorList>
    </citation>
    <scope>NUCLEOTIDE SEQUENCE</scope>
    <source>
        <strain evidence="1">F 1598</strain>
    </source>
</reference>
<evidence type="ECO:0000313" key="1">
    <source>
        <dbReference type="EMBL" id="KIM71684.1"/>
    </source>
</evidence>
<evidence type="ECO:0000313" key="2">
    <source>
        <dbReference type="EMBL" id="KIM81985.1"/>
    </source>
</evidence>
<accession>A0A0C3EUG8</accession>
<dbReference type="EMBL" id="KN833236">
    <property type="protein sequence ID" value="KIM71684.1"/>
    <property type="molecule type" value="Genomic_DNA"/>
</dbReference>
<sequence>MAFSTEYKTDHPIMRPYLGSALCCFERSTLPQHNGTCTVVIRIVKIVSPPIRVYPDYSGCIPLPVEGELVHYIYKRQGLQPKSFNVDSPDHSSMKILFRDES</sequence>